<keyword evidence="2" id="KW-0547">Nucleotide-binding</keyword>
<feature type="compositionally biased region" description="Low complexity" evidence="3">
    <location>
        <begin position="34"/>
        <end position="47"/>
    </location>
</feature>
<protein>
    <submittedName>
        <fullName evidence="4">Uncharacterized protein</fullName>
    </submittedName>
</protein>
<dbReference type="SMART" id="SM00176">
    <property type="entry name" value="RAN"/>
    <property type="match status" value="1"/>
</dbReference>
<dbReference type="GO" id="GO:0003924">
    <property type="term" value="F:GTPase activity"/>
    <property type="evidence" value="ECO:0007669"/>
    <property type="project" value="InterPro"/>
</dbReference>
<keyword evidence="5" id="KW-1185">Reference proteome</keyword>
<evidence type="ECO:0000256" key="2">
    <source>
        <dbReference type="ARBA" id="ARBA00022741"/>
    </source>
</evidence>
<dbReference type="FunFam" id="3.40.50.300:FF:000808">
    <property type="entry name" value="Small GTP-binding protein, putative"/>
    <property type="match status" value="1"/>
</dbReference>
<evidence type="ECO:0000256" key="3">
    <source>
        <dbReference type="SAM" id="MobiDB-lite"/>
    </source>
</evidence>
<evidence type="ECO:0000313" key="4">
    <source>
        <dbReference type="EMBL" id="CAB0039673.1"/>
    </source>
</evidence>
<dbReference type="SMART" id="SM00174">
    <property type="entry name" value="RHO"/>
    <property type="match status" value="1"/>
</dbReference>
<dbReference type="AlphaFoldDB" id="A0A6H5IQS0"/>
<dbReference type="CDD" id="cd00154">
    <property type="entry name" value="Rab"/>
    <property type="match status" value="1"/>
</dbReference>
<proteinExistence type="inferred from homology"/>
<feature type="compositionally biased region" description="Polar residues" evidence="3">
    <location>
        <begin position="49"/>
        <end position="60"/>
    </location>
</feature>
<dbReference type="SUPFAM" id="SSF52540">
    <property type="entry name" value="P-loop containing nucleoside triphosphate hydrolases"/>
    <property type="match status" value="1"/>
</dbReference>
<organism evidence="4 5">
    <name type="scientific">Trichogramma brassicae</name>
    <dbReference type="NCBI Taxonomy" id="86971"/>
    <lineage>
        <taxon>Eukaryota</taxon>
        <taxon>Metazoa</taxon>
        <taxon>Ecdysozoa</taxon>
        <taxon>Arthropoda</taxon>
        <taxon>Hexapoda</taxon>
        <taxon>Insecta</taxon>
        <taxon>Pterygota</taxon>
        <taxon>Neoptera</taxon>
        <taxon>Endopterygota</taxon>
        <taxon>Hymenoptera</taxon>
        <taxon>Apocrita</taxon>
        <taxon>Proctotrupomorpha</taxon>
        <taxon>Chalcidoidea</taxon>
        <taxon>Trichogrammatidae</taxon>
        <taxon>Trichogramma</taxon>
    </lineage>
</organism>
<dbReference type="Pfam" id="PF00071">
    <property type="entry name" value="Ras"/>
    <property type="match status" value="1"/>
</dbReference>
<dbReference type="PANTHER" id="PTHR47978">
    <property type="match status" value="1"/>
</dbReference>
<comment type="similarity">
    <text evidence="1">Belongs to the small GTPase superfamily. Rab family.</text>
</comment>
<dbReference type="InterPro" id="IPR027417">
    <property type="entry name" value="P-loop_NTPase"/>
</dbReference>
<dbReference type="PROSITE" id="PS51420">
    <property type="entry name" value="RHO"/>
    <property type="match status" value="1"/>
</dbReference>
<dbReference type="InterPro" id="IPR005225">
    <property type="entry name" value="Small_GTP-bd"/>
</dbReference>
<feature type="region of interest" description="Disordered" evidence="3">
    <location>
        <begin position="240"/>
        <end position="260"/>
    </location>
</feature>
<name>A0A6H5IQS0_9HYME</name>
<dbReference type="NCBIfam" id="TIGR00231">
    <property type="entry name" value="small_GTP"/>
    <property type="match status" value="1"/>
</dbReference>
<feature type="region of interest" description="Disordered" evidence="3">
    <location>
        <begin position="1"/>
        <end position="71"/>
    </location>
</feature>
<dbReference type="SMART" id="SM00175">
    <property type="entry name" value="RAB"/>
    <property type="match status" value="1"/>
</dbReference>
<dbReference type="InterPro" id="IPR001806">
    <property type="entry name" value="Small_GTPase"/>
</dbReference>
<accession>A0A6H5IQS0</accession>
<evidence type="ECO:0000256" key="1">
    <source>
        <dbReference type="ARBA" id="ARBA00006270"/>
    </source>
</evidence>
<dbReference type="SMART" id="SM00173">
    <property type="entry name" value="RAS"/>
    <property type="match status" value="1"/>
</dbReference>
<feature type="compositionally biased region" description="Polar residues" evidence="3">
    <location>
        <begin position="246"/>
        <end position="260"/>
    </location>
</feature>
<dbReference type="Gene3D" id="3.40.50.300">
    <property type="entry name" value="P-loop containing nucleotide triphosphate hydrolases"/>
    <property type="match status" value="1"/>
</dbReference>
<evidence type="ECO:0000313" key="5">
    <source>
        <dbReference type="Proteomes" id="UP000479190"/>
    </source>
</evidence>
<dbReference type="OrthoDB" id="63533at2759"/>
<dbReference type="PROSITE" id="PS51421">
    <property type="entry name" value="RAS"/>
    <property type="match status" value="1"/>
</dbReference>
<dbReference type="PRINTS" id="PR00449">
    <property type="entry name" value="RASTRNSFRMNG"/>
</dbReference>
<dbReference type="PROSITE" id="PS51419">
    <property type="entry name" value="RAB"/>
    <property type="match status" value="1"/>
</dbReference>
<gene>
    <name evidence="4" type="ORF">TBRA_LOCUS11412</name>
</gene>
<feature type="region of interest" description="Disordered" evidence="3">
    <location>
        <begin position="179"/>
        <end position="199"/>
    </location>
</feature>
<reference evidence="4 5" key="1">
    <citation type="submission" date="2020-02" db="EMBL/GenBank/DDBJ databases">
        <authorList>
            <person name="Ferguson B K."/>
        </authorList>
    </citation>
    <scope>NUCLEOTIDE SEQUENCE [LARGE SCALE GENOMIC DNA]</scope>
</reference>
<dbReference type="Proteomes" id="UP000479190">
    <property type="component" value="Unassembled WGS sequence"/>
</dbReference>
<feature type="compositionally biased region" description="Polar residues" evidence="3">
    <location>
        <begin position="1"/>
        <end position="33"/>
    </location>
</feature>
<dbReference type="GO" id="GO:0005525">
    <property type="term" value="F:GTP binding"/>
    <property type="evidence" value="ECO:0007669"/>
    <property type="project" value="InterPro"/>
</dbReference>
<dbReference type="EMBL" id="CADCXV010000975">
    <property type="protein sequence ID" value="CAB0039673.1"/>
    <property type="molecule type" value="Genomic_DNA"/>
</dbReference>
<sequence>MAGGMQPSSLLLSPNHSAGNNSVKPLRFTDSSSQQQQQQQQQQQHQHNYAASSATGSNAPTPSPRRKNSMSNNCDEMIAYSAEQLQRLDRLPPTYGATAVAAVGHSSLAHYQDYGPPMYISAGGGGGGDYFRPVETAYLPGADYHDRVLECSEFPHAYDNPGSVSSPARAPRFSTLAHHRRTPSNVSSTSTSSSHQNPSFRLDDEIEYNLYSPGHSLGYYRGLTSTSSSLVPASIAGSSSYGSSATLSHQPHDYNSTSSELQHYLQRSASHHHQNNSQDSRDLLLHTIMDRPSNLEVASRLRSSLKRSNYAYGSPNKSSSKNNSGSGVGKTSLVTMYLTKFFNTHNSPTIGAAYFTCNIKLEDTIIRFQLWDTAGQERFRSMAPMYYRNSNVAFLIFDITNPKTFVNIKTWVLELRRNVQEKMVLILIGNKLDLAALRKVDSDEAKVYADSIGALYYEISALTNEGVDKVFSAAAAGLKQLASGKNDLVTSLKIYDNLEKSEREQPDVPLSEEPFTTSIAHGIEKKPFLCC</sequence>